<dbReference type="AlphaFoldDB" id="A0AAJ1BJ44"/>
<evidence type="ECO:0000313" key="2">
    <source>
        <dbReference type="EMBL" id="MCH4295636.1"/>
    </source>
</evidence>
<accession>A0AAJ1BJ44</accession>
<feature type="transmembrane region" description="Helical" evidence="1">
    <location>
        <begin position="46"/>
        <end position="65"/>
    </location>
</feature>
<organism evidence="2 3">
    <name type="scientific">Shewanella zhuhaiensis</name>
    <dbReference type="NCBI Taxonomy" id="2919576"/>
    <lineage>
        <taxon>Bacteria</taxon>
        <taxon>Pseudomonadati</taxon>
        <taxon>Pseudomonadota</taxon>
        <taxon>Gammaproteobacteria</taxon>
        <taxon>Alteromonadales</taxon>
        <taxon>Shewanellaceae</taxon>
        <taxon>Shewanella</taxon>
    </lineage>
</organism>
<dbReference type="Proteomes" id="UP001297581">
    <property type="component" value="Unassembled WGS sequence"/>
</dbReference>
<evidence type="ECO:0000313" key="3">
    <source>
        <dbReference type="Proteomes" id="UP001297581"/>
    </source>
</evidence>
<feature type="transmembrane region" description="Helical" evidence="1">
    <location>
        <begin position="77"/>
        <end position="104"/>
    </location>
</feature>
<keyword evidence="1" id="KW-0472">Membrane</keyword>
<proteinExistence type="predicted"/>
<gene>
    <name evidence="2" type="ORF">MJ923_15110</name>
</gene>
<feature type="transmembrane region" description="Helical" evidence="1">
    <location>
        <begin position="21"/>
        <end position="40"/>
    </location>
</feature>
<name>A0AAJ1BJ44_9GAMM</name>
<evidence type="ECO:0000256" key="1">
    <source>
        <dbReference type="SAM" id="Phobius"/>
    </source>
</evidence>
<comment type="caution">
    <text evidence="2">The sequence shown here is derived from an EMBL/GenBank/DDBJ whole genome shotgun (WGS) entry which is preliminary data.</text>
</comment>
<reference evidence="2 3" key="1">
    <citation type="submission" date="2022-02" db="EMBL/GenBank/DDBJ databases">
        <title>The genome sequence of Shewanella sp. 3B26.</title>
        <authorList>
            <person name="Du J."/>
        </authorList>
    </citation>
    <scope>NUCLEOTIDE SEQUENCE [LARGE SCALE GENOMIC DNA]</scope>
    <source>
        <strain evidence="2 3">3B26</strain>
    </source>
</reference>
<dbReference type="EMBL" id="JAKUDL010000005">
    <property type="protein sequence ID" value="MCH4295636.1"/>
    <property type="molecule type" value="Genomic_DNA"/>
</dbReference>
<keyword evidence="3" id="KW-1185">Reference proteome</keyword>
<keyword evidence="1" id="KW-0812">Transmembrane</keyword>
<dbReference type="RefSeq" id="WP_126167682.1">
    <property type="nucleotide sequence ID" value="NZ_JAKUDL010000005.1"/>
</dbReference>
<sequence>MSLVIDGKPLFHLSPRAEIRFRYTALLVCLFMLVVDHYYGNVFTTTAVLMYSMFLFPAIYLNRYVQLRYFAHAQDPIIAFRIMSIAIIIGMVIVWSIAIVDYIVDPPVFPKEERLKELMGDQYVPPKKPR</sequence>
<protein>
    <submittedName>
        <fullName evidence="2">Uncharacterized protein</fullName>
    </submittedName>
</protein>
<keyword evidence="1" id="KW-1133">Transmembrane helix</keyword>